<dbReference type="GO" id="GO:0006777">
    <property type="term" value="P:Mo-molybdopterin cofactor biosynthetic process"/>
    <property type="evidence" value="ECO:0007669"/>
    <property type="project" value="UniProtKB-KW"/>
</dbReference>
<dbReference type="AlphaFoldDB" id="C6A327"/>
<dbReference type="InterPro" id="IPR008284">
    <property type="entry name" value="MoCF_biosynth_CS"/>
</dbReference>
<gene>
    <name evidence="4" type="ordered locus">TSIB_0964</name>
</gene>
<evidence type="ECO:0000313" key="5">
    <source>
        <dbReference type="Proteomes" id="UP000009079"/>
    </source>
</evidence>
<dbReference type="NCBIfam" id="TIGR00177">
    <property type="entry name" value="molyb_syn"/>
    <property type="match status" value="1"/>
</dbReference>
<dbReference type="KEGG" id="tsi:TSIB_0964"/>
<keyword evidence="5" id="KW-1185">Reference proteome</keyword>
<dbReference type="InterPro" id="IPR001453">
    <property type="entry name" value="MoaB/Mog_dom"/>
</dbReference>
<sequence length="176" mass="19569">MLNGGVKMSHEEHKAKAPKKFKFAVITVSDTASLGKREDLSGYYIIEELKKEGNDNVYYAVVPDEKLKIIKAVIEALEKADIVITTGGTGITRRDITIEALRPLFDEEFVGFGEIFRLKSYEEVGTAAVLSRATAGIIRDKESKIVFCLPGSLNAVKTALEIIKREAYHILKHARE</sequence>
<evidence type="ECO:0000259" key="3">
    <source>
        <dbReference type="SMART" id="SM00852"/>
    </source>
</evidence>
<dbReference type="PANTHER" id="PTHR43232:SF2">
    <property type="entry name" value="MOLYBDENUM COFACTOR BIOSYNTHESIS PROTEIN B"/>
    <property type="match status" value="1"/>
</dbReference>
<evidence type="ECO:0000256" key="2">
    <source>
        <dbReference type="ARBA" id="ARBA00023150"/>
    </source>
</evidence>
<dbReference type="Gene3D" id="3.40.980.10">
    <property type="entry name" value="MoaB/Mog-like domain"/>
    <property type="match status" value="1"/>
</dbReference>
<dbReference type="SUPFAM" id="SSF53218">
    <property type="entry name" value="Molybdenum cofactor biosynthesis proteins"/>
    <property type="match status" value="1"/>
</dbReference>
<dbReference type="InterPro" id="IPR012245">
    <property type="entry name" value="MoaB"/>
</dbReference>
<dbReference type="GO" id="GO:0005829">
    <property type="term" value="C:cytosol"/>
    <property type="evidence" value="ECO:0007669"/>
    <property type="project" value="TreeGrafter"/>
</dbReference>
<dbReference type="PANTHER" id="PTHR43232">
    <property type="entry name" value="MOLYBDENUM COFACTOR BIOSYNTHESIS PROTEIN B"/>
    <property type="match status" value="1"/>
</dbReference>
<accession>C6A327</accession>
<dbReference type="eggNOG" id="arCOG00214">
    <property type="taxonomic scope" value="Archaea"/>
</dbReference>
<name>C6A327_THESM</name>
<dbReference type="Proteomes" id="UP000009079">
    <property type="component" value="Chromosome"/>
</dbReference>
<dbReference type="STRING" id="604354.TSIB_0964"/>
<organism evidence="4 5">
    <name type="scientific">Thermococcus sibiricus (strain DSM 12597 / MM 739)</name>
    <dbReference type="NCBI Taxonomy" id="604354"/>
    <lineage>
        <taxon>Archaea</taxon>
        <taxon>Methanobacteriati</taxon>
        <taxon>Methanobacteriota</taxon>
        <taxon>Thermococci</taxon>
        <taxon>Thermococcales</taxon>
        <taxon>Thermococcaceae</taxon>
        <taxon>Thermococcus</taxon>
    </lineage>
</organism>
<comment type="similarity">
    <text evidence="1">Belongs to the MoaB/Mog family.</text>
</comment>
<dbReference type="SMART" id="SM00852">
    <property type="entry name" value="MoCF_biosynth"/>
    <property type="match status" value="1"/>
</dbReference>
<proteinExistence type="inferred from homology"/>
<dbReference type="Pfam" id="PF00994">
    <property type="entry name" value="MoCF_biosynth"/>
    <property type="match status" value="1"/>
</dbReference>
<dbReference type="PIRSF" id="PIRSF006443">
    <property type="entry name" value="MoaB"/>
    <property type="match status" value="1"/>
</dbReference>
<feature type="domain" description="MoaB/Mog" evidence="3">
    <location>
        <begin position="24"/>
        <end position="170"/>
    </location>
</feature>
<evidence type="ECO:0000313" key="4">
    <source>
        <dbReference type="EMBL" id="ACS90022.1"/>
    </source>
</evidence>
<dbReference type="FunFam" id="3.40.980.10:FF:000006">
    <property type="entry name" value="Molybdenum cofactor biosynthesis protein B"/>
    <property type="match status" value="1"/>
</dbReference>
<dbReference type="PROSITE" id="PS01078">
    <property type="entry name" value="MOCF_BIOSYNTHESIS_1"/>
    <property type="match status" value="1"/>
</dbReference>
<dbReference type="HOGENOM" id="CLU_077358_2_3_2"/>
<protein>
    <submittedName>
        <fullName evidence="4">Molybdenum cofactor biosynthesis protein B</fullName>
    </submittedName>
</protein>
<dbReference type="CDD" id="cd00886">
    <property type="entry name" value="MogA_MoaB"/>
    <property type="match status" value="1"/>
</dbReference>
<dbReference type="InterPro" id="IPR036425">
    <property type="entry name" value="MoaB/Mog-like_dom_sf"/>
</dbReference>
<keyword evidence="2" id="KW-0501">Molybdenum cofactor biosynthesis</keyword>
<evidence type="ECO:0000256" key="1">
    <source>
        <dbReference type="ARBA" id="ARBA00006112"/>
    </source>
</evidence>
<dbReference type="EMBL" id="CP001463">
    <property type="protein sequence ID" value="ACS90022.1"/>
    <property type="molecule type" value="Genomic_DNA"/>
</dbReference>
<reference evidence="4 5" key="1">
    <citation type="journal article" date="2009" name="Appl. Environ. Microbiol.">
        <title>Metabolic versatility and indigenous origin of the archaeon Thermococcus sibiricus, isolated from a siberian oil reservoir, as revealed by genome analysis.</title>
        <authorList>
            <person name="Mardanov A.V."/>
            <person name="Ravin N.V."/>
            <person name="Svetlitchnyi V.A."/>
            <person name="Beletsky A.V."/>
            <person name="Miroshnichenko M.L."/>
            <person name="Bonch-Osmolovskaya E.A."/>
            <person name="Skryabin K.G."/>
        </authorList>
    </citation>
    <scope>NUCLEOTIDE SEQUENCE [LARGE SCALE GENOMIC DNA]</scope>
    <source>
        <strain evidence="5">DSM 12597 / MM 739</strain>
    </source>
</reference>